<protein>
    <recommendedName>
        <fullName evidence="1">Cyanophage baseplate Pam3 plug gp18 domain-containing protein</fullName>
    </recommendedName>
</protein>
<gene>
    <name evidence="2" type="ORF">NQF64_00015</name>
</gene>
<proteinExistence type="predicted"/>
<dbReference type="Pfam" id="PF22479">
    <property type="entry name" value="Pam3_gp18"/>
    <property type="match status" value="1"/>
</dbReference>
<feature type="domain" description="Cyanophage baseplate Pam3 plug gp18" evidence="1">
    <location>
        <begin position="3"/>
        <end position="96"/>
    </location>
</feature>
<evidence type="ECO:0000313" key="3">
    <source>
        <dbReference type="Proteomes" id="UP001165648"/>
    </source>
</evidence>
<dbReference type="InterPro" id="IPR054252">
    <property type="entry name" value="Pam3_gp18"/>
</dbReference>
<accession>A0ABT3W5J0</accession>
<dbReference type="EMBL" id="JANIDW010000001">
    <property type="protein sequence ID" value="MCX5613635.1"/>
    <property type="molecule type" value="Genomic_DNA"/>
</dbReference>
<sequence>MLYTIPLSPIPAQSLTCPIAELQCQFWLRQLASGLYIDITTNNTPLLLGILCQNGTDLLRSPLSPLPGTLYFGDNAGTSDPYFTGLGSRFLLYYEDNSS</sequence>
<comment type="caution">
    <text evidence="2">The sequence shown here is derived from an EMBL/GenBank/DDBJ whole genome shotgun (WGS) entry which is preliminary data.</text>
</comment>
<organism evidence="2 3">
    <name type="scientific">Bombella saccharophila</name>
    <dbReference type="NCBI Taxonomy" id="2967338"/>
    <lineage>
        <taxon>Bacteria</taxon>
        <taxon>Pseudomonadati</taxon>
        <taxon>Pseudomonadota</taxon>
        <taxon>Alphaproteobacteria</taxon>
        <taxon>Acetobacterales</taxon>
        <taxon>Acetobacteraceae</taxon>
        <taxon>Bombella</taxon>
    </lineage>
</organism>
<evidence type="ECO:0000313" key="2">
    <source>
        <dbReference type="EMBL" id="MCX5613635.1"/>
    </source>
</evidence>
<evidence type="ECO:0000259" key="1">
    <source>
        <dbReference type="Pfam" id="PF22479"/>
    </source>
</evidence>
<keyword evidence="3" id="KW-1185">Reference proteome</keyword>
<name>A0ABT3W5J0_9PROT</name>
<dbReference type="Proteomes" id="UP001165648">
    <property type="component" value="Unassembled WGS sequence"/>
</dbReference>
<dbReference type="RefSeq" id="WP_266106084.1">
    <property type="nucleotide sequence ID" value="NZ_JANIDW010000001.1"/>
</dbReference>
<reference evidence="2 3" key="1">
    <citation type="submission" date="2022-07" db="EMBL/GenBank/DDBJ databases">
        <title>Bombella genomes.</title>
        <authorList>
            <person name="Harer L."/>
            <person name="Styblova S."/>
            <person name="Ehrmann M."/>
        </authorList>
    </citation>
    <scope>NUCLEOTIDE SEQUENCE [LARGE SCALE GENOMIC DNA]</scope>
    <source>
        <strain evidence="2 3">TMW 2.2558</strain>
    </source>
</reference>